<dbReference type="InterPro" id="IPR000246">
    <property type="entry name" value="Peptidase_T2"/>
</dbReference>
<keyword evidence="5" id="KW-1185">Reference proteome</keyword>
<dbReference type="SUPFAM" id="SSF56235">
    <property type="entry name" value="N-terminal nucleophile aminohydrolases (Ntn hydrolases)"/>
    <property type="match status" value="1"/>
</dbReference>
<dbReference type="PANTHER" id="PTHR10188">
    <property type="entry name" value="L-ASPARAGINASE"/>
    <property type="match status" value="1"/>
</dbReference>
<feature type="binding site" evidence="2">
    <location>
        <begin position="179"/>
        <end position="182"/>
    </location>
    <ligand>
        <name>substrate</name>
    </ligand>
</feature>
<dbReference type="Gene3D" id="3.60.20.30">
    <property type="entry name" value="(Glycosyl)asparaginase"/>
    <property type="match status" value="1"/>
</dbReference>
<dbReference type="Pfam" id="PF01112">
    <property type="entry name" value="Asparaginase_2"/>
    <property type="match status" value="1"/>
</dbReference>
<dbReference type="PANTHER" id="PTHR10188:SF6">
    <property type="entry name" value="N(4)-(BETA-N-ACETYLGLUCOSAMINYL)-L-ASPARAGINASE"/>
    <property type="match status" value="1"/>
</dbReference>
<dbReference type="Proteomes" id="UP000240042">
    <property type="component" value="Unassembled WGS sequence"/>
</dbReference>
<reference evidence="5" key="1">
    <citation type="submission" date="2016-10" db="EMBL/GenBank/DDBJ databases">
        <authorList>
            <person name="Varghese N."/>
            <person name="Submissions S."/>
        </authorList>
    </citation>
    <scope>NUCLEOTIDE SEQUENCE [LARGE SCALE GENOMIC DNA]</scope>
    <source>
        <strain evidence="5">ATCC 43811</strain>
    </source>
</reference>
<dbReference type="GO" id="GO:0005737">
    <property type="term" value="C:cytoplasm"/>
    <property type="evidence" value="ECO:0007669"/>
    <property type="project" value="TreeGrafter"/>
</dbReference>
<accession>A0A1I1DJ12</accession>
<dbReference type="RefSeq" id="WP_092318443.1">
    <property type="nucleotide sequence ID" value="NZ_FOKY01000002.1"/>
</dbReference>
<dbReference type="OrthoDB" id="9780217at2"/>
<evidence type="ECO:0000256" key="3">
    <source>
        <dbReference type="PIRSR" id="PIRSR600246-3"/>
    </source>
</evidence>
<dbReference type="EMBL" id="FOKY01000002">
    <property type="protein sequence ID" value="SFB74824.1"/>
    <property type="molecule type" value="Genomic_DNA"/>
</dbReference>
<gene>
    <name evidence="4" type="ORF">SAMN02745150_00581</name>
</gene>
<dbReference type="CDD" id="cd04513">
    <property type="entry name" value="Glycosylasparaginase"/>
    <property type="match status" value="1"/>
</dbReference>
<sequence length="316" mass="34657">MNYTIIGTWRMSLEGIQAGAQLLSQGGTAADAVELAIKITEDEPYYKSVGFGGLPNEHGEVELDAAFMDGDTLSIGALVGVQDIANPIMLARRLSQERFNSFLVARGAESFAQKENIERKNMLTDRAKRTWEKRVKEISDKNISPYDGHDTVGIIARDNYDSMVAGVSTSGLFMKKSGRIGDSALPGCGFYADSDFGAAAATGLGEDLMKKPLCYEIVRSLELGYSLQEIMDKILFNFEVRLKQKYSKAGAMSLIGIDAHGNWNIATNCEFSFAAATQDLPATVFLANKKDLHTVYEAATPDWLNAYLERIHKPID</sequence>
<evidence type="ECO:0000256" key="2">
    <source>
        <dbReference type="PIRSR" id="PIRSR600246-2"/>
    </source>
</evidence>
<dbReference type="GO" id="GO:0016811">
    <property type="term" value="F:hydrolase activity, acting on carbon-nitrogen (but not peptide) bonds, in linear amides"/>
    <property type="evidence" value="ECO:0007669"/>
    <property type="project" value="UniProtKB-ARBA"/>
</dbReference>
<name>A0A1I1DJ12_BREAD</name>
<evidence type="ECO:0000313" key="4">
    <source>
        <dbReference type="EMBL" id="SFB74824.1"/>
    </source>
</evidence>
<keyword evidence="4" id="KW-0378">Hydrolase</keyword>
<evidence type="ECO:0000256" key="1">
    <source>
        <dbReference type="PIRSR" id="PIRSR600246-1"/>
    </source>
</evidence>
<dbReference type="InterPro" id="IPR029055">
    <property type="entry name" value="Ntn_hydrolases_N"/>
</dbReference>
<protein>
    <submittedName>
        <fullName evidence="4">Isoaspartyl peptidase or L-asparaginase, Ntn-hydrolase superfamily</fullName>
    </submittedName>
</protein>
<dbReference type="STRING" id="34097.SAMN02745150_00581"/>
<evidence type="ECO:0000313" key="5">
    <source>
        <dbReference type="Proteomes" id="UP000240042"/>
    </source>
</evidence>
<feature type="binding site" evidence="2">
    <location>
        <begin position="202"/>
        <end position="205"/>
    </location>
    <ligand>
        <name>substrate</name>
    </ligand>
</feature>
<feature type="site" description="Cleavage; by autolysis" evidence="3">
    <location>
        <begin position="150"/>
        <end position="151"/>
    </location>
</feature>
<dbReference type="AlphaFoldDB" id="A0A1I1DJ12"/>
<organism evidence="4 5">
    <name type="scientific">Brevinema andersonii</name>
    <dbReference type="NCBI Taxonomy" id="34097"/>
    <lineage>
        <taxon>Bacteria</taxon>
        <taxon>Pseudomonadati</taxon>
        <taxon>Spirochaetota</taxon>
        <taxon>Spirochaetia</taxon>
        <taxon>Brevinematales</taxon>
        <taxon>Brevinemataceae</taxon>
        <taxon>Brevinema</taxon>
    </lineage>
</organism>
<feature type="active site" description="Nucleophile" evidence="1">
    <location>
        <position position="151"/>
    </location>
</feature>
<proteinExistence type="predicted"/>